<dbReference type="InParanoid" id="A0A2N3NE98"/>
<evidence type="ECO:0000313" key="5">
    <source>
        <dbReference type="EMBL" id="PKS10780.1"/>
    </source>
</evidence>
<dbReference type="PANTHER" id="PTHR11603">
    <property type="entry name" value="AAA FAMILY ATPASE"/>
    <property type="match status" value="1"/>
</dbReference>
<dbReference type="PANTHER" id="PTHR11603:SF132">
    <property type="entry name" value="C2H2-TYPE DOMAIN-CONTAINING PROTEIN"/>
    <property type="match status" value="1"/>
</dbReference>
<protein>
    <recommendedName>
        <fullName evidence="1">magnesium chelatase</fullName>
        <ecNumber evidence="1">6.6.1.1</ecNumber>
    </recommendedName>
</protein>
<keyword evidence="6" id="KW-1185">Reference proteome</keyword>
<dbReference type="AlphaFoldDB" id="A0A2N3NE98"/>
<feature type="region of interest" description="Disordered" evidence="3">
    <location>
        <begin position="103"/>
        <end position="142"/>
    </location>
</feature>
<name>A0A2N3NE98_9PEZI</name>
<evidence type="ECO:0000259" key="4">
    <source>
        <dbReference type="Pfam" id="PF17863"/>
    </source>
</evidence>
<dbReference type="Proteomes" id="UP000233524">
    <property type="component" value="Unassembled WGS sequence"/>
</dbReference>
<accession>A0A2N3NE98</accession>
<dbReference type="EMBL" id="NLAX01000008">
    <property type="protein sequence ID" value="PKS10780.1"/>
    <property type="molecule type" value="Genomic_DNA"/>
</dbReference>
<evidence type="ECO:0000256" key="3">
    <source>
        <dbReference type="SAM" id="MobiDB-lite"/>
    </source>
</evidence>
<comment type="caution">
    <text evidence="5">The sequence shown here is derived from an EMBL/GenBank/DDBJ whole genome shotgun (WGS) entry which is preliminary data.</text>
</comment>
<evidence type="ECO:0000256" key="2">
    <source>
        <dbReference type="ARBA" id="ARBA00023444"/>
    </source>
</evidence>
<dbReference type="GO" id="GO:0016851">
    <property type="term" value="F:magnesium chelatase activity"/>
    <property type="evidence" value="ECO:0007669"/>
    <property type="project" value="UniProtKB-EC"/>
</dbReference>
<dbReference type="OrthoDB" id="5582146at2759"/>
<dbReference type="InterPro" id="IPR041628">
    <property type="entry name" value="ChlI/MoxR_AAA_lid"/>
</dbReference>
<dbReference type="Gene3D" id="1.10.8.80">
    <property type="entry name" value="Magnesium chelatase subunit I, C-Terminal domain"/>
    <property type="match status" value="1"/>
</dbReference>
<proteinExistence type="predicted"/>
<dbReference type="EC" id="6.6.1.1" evidence="1"/>
<evidence type="ECO:0000256" key="1">
    <source>
        <dbReference type="ARBA" id="ARBA00012825"/>
    </source>
</evidence>
<dbReference type="Pfam" id="PF17863">
    <property type="entry name" value="AAA_lid_2"/>
    <property type="match status" value="1"/>
</dbReference>
<sequence length="401" mass="43352">MADDDLLTKAQGLSDLELAFLVSLMSREHCIITSHPSAIDDLLQELQLIASKTFGLSSVVVDCHPTTSLDDFVSALLLSNQQPSSRAPSPFLPRADSYFSTHPRSTAASGLAPLSPINPPISPTAPAGPGSPPPGVASAAAGSHAPTTSFSIAEVVLARNLDRAPKAVQIQALELLRTRRVFTRTAIQTAPKTFLFVPVLATGRGQNGRRTTMGVTPHLNDLFFISHYHDLEDGFAHFDESLDVGENAETASTESVVVVKKPVGGGDTKADPLFSEVDISRLSELSQSVKMDIDVFRYQMNIVSFLRLHRAFARGASPTATKHFDRLVRCLAPLHKIDYVTPALVALAARKIYLHRIEITDPEHERSVHWGSKPEAIEALLEDIGPEDVIEDVLGMVAPPL</sequence>
<evidence type="ECO:0000313" key="6">
    <source>
        <dbReference type="Proteomes" id="UP000233524"/>
    </source>
</evidence>
<organism evidence="5 6">
    <name type="scientific">Lomentospora prolificans</name>
    <dbReference type="NCBI Taxonomy" id="41688"/>
    <lineage>
        <taxon>Eukaryota</taxon>
        <taxon>Fungi</taxon>
        <taxon>Dikarya</taxon>
        <taxon>Ascomycota</taxon>
        <taxon>Pezizomycotina</taxon>
        <taxon>Sordariomycetes</taxon>
        <taxon>Hypocreomycetidae</taxon>
        <taxon>Microascales</taxon>
        <taxon>Microascaceae</taxon>
        <taxon>Lomentospora</taxon>
    </lineage>
</organism>
<comment type="pathway">
    <text evidence="2">Porphyrin-containing compound metabolism.</text>
</comment>
<dbReference type="VEuPathDB" id="FungiDB:jhhlp_002537"/>
<reference evidence="5 6" key="1">
    <citation type="journal article" date="2017" name="G3 (Bethesda)">
        <title>First Draft Genome Sequence of the Pathogenic Fungus Lomentospora prolificans (Formerly Scedosporium prolificans).</title>
        <authorList>
            <person name="Luo R."/>
            <person name="Zimin A."/>
            <person name="Workman R."/>
            <person name="Fan Y."/>
            <person name="Pertea G."/>
            <person name="Grossman N."/>
            <person name="Wear M.P."/>
            <person name="Jia B."/>
            <person name="Miller H."/>
            <person name="Casadevall A."/>
            <person name="Timp W."/>
            <person name="Zhang S.X."/>
            <person name="Salzberg S.L."/>
        </authorList>
    </citation>
    <scope>NUCLEOTIDE SEQUENCE [LARGE SCALE GENOMIC DNA]</scope>
    <source>
        <strain evidence="5 6">JHH-5317</strain>
    </source>
</reference>
<gene>
    <name evidence="5" type="ORF">jhhlp_002537</name>
</gene>
<feature type="domain" description="ChlI/MoxR AAA lid" evidence="4">
    <location>
        <begin position="307"/>
        <end position="366"/>
    </location>
</feature>
<dbReference type="InterPro" id="IPR052041">
    <property type="entry name" value="Nucleic_acid_metab_PIN/TRAM"/>
</dbReference>